<dbReference type="SMART" id="SM00382">
    <property type="entry name" value="AAA"/>
    <property type="match status" value="1"/>
</dbReference>
<evidence type="ECO:0000259" key="5">
    <source>
        <dbReference type="PROSITE" id="PS50893"/>
    </source>
</evidence>
<dbReference type="GO" id="GO:0016887">
    <property type="term" value="F:ATP hydrolysis activity"/>
    <property type="evidence" value="ECO:0007669"/>
    <property type="project" value="InterPro"/>
</dbReference>
<keyword evidence="3" id="KW-0547">Nucleotide-binding</keyword>
<sequence length="245" mass="26787">MSGRPLLETRELTKRFGERTAVDGVGIRVEEGDIYGFLGSNGSGKTTVIRLATGLMHPDSGEVRIAGHNLKTEFKQAIGHVGAIVENPAFYPHLSAFDNLKLMANLIPGAGRRSVQQALETVGLQERAGDKVRSFSLGMRQRLGLAGALLHRPKLVILDEPTNGLDPQGMREIKELIVRLRDEGMTFMLSSHLLHEVEQLCTRVGVVHRGKLLMEGKVEDLLRSSEARSLEALFFETVGSGAAVR</sequence>
<dbReference type="Pfam" id="PF00005">
    <property type="entry name" value="ABC_tran"/>
    <property type="match status" value="1"/>
</dbReference>
<organism evidence="6 7">
    <name type="scientific">Cohnella xylanilytica</name>
    <dbReference type="NCBI Taxonomy" id="557555"/>
    <lineage>
        <taxon>Bacteria</taxon>
        <taxon>Bacillati</taxon>
        <taxon>Bacillota</taxon>
        <taxon>Bacilli</taxon>
        <taxon>Bacillales</taxon>
        <taxon>Paenibacillaceae</taxon>
        <taxon>Cohnella</taxon>
    </lineage>
</organism>
<evidence type="ECO:0000256" key="1">
    <source>
        <dbReference type="ARBA" id="ARBA00005417"/>
    </source>
</evidence>
<comment type="caution">
    <text evidence="6">The sequence shown here is derived from an EMBL/GenBank/DDBJ whole genome shotgun (WGS) entry which is preliminary data.</text>
</comment>
<evidence type="ECO:0000256" key="4">
    <source>
        <dbReference type="ARBA" id="ARBA00022840"/>
    </source>
</evidence>
<keyword evidence="2" id="KW-0813">Transport</keyword>
<proteinExistence type="inferred from homology"/>
<dbReference type="AlphaFoldDB" id="A0A841UAJ2"/>
<dbReference type="InterPro" id="IPR017871">
    <property type="entry name" value="ABC_transporter-like_CS"/>
</dbReference>
<dbReference type="Gene3D" id="3.40.50.300">
    <property type="entry name" value="P-loop containing nucleotide triphosphate hydrolases"/>
    <property type="match status" value="1"/>
</dbReference>
<evidence type="ECO:0000313" key="7">
    <source>
        <dbReference type="Proteomes" id="UP000553776"/>
    </source>
</evidence>
<feature type="domain" description="ABC transporter" evidence="5">
    <location>
        <begin position="7"/>
        <end position="234"/>
    </location>
</feature>
<gene>
    <name evidence="6" type="ORF">H7B90_28045</name>
</gene>
<evidence type="ECO:0000313" key="6">
    <source>
        <dbReference type="EMBL" id="MBB6695253.1"/>
    </source>
</evidence>
<name>A0A841UAJ2_9BACL</name>
<evidence type="ECO:0000256" key="2">
    <source>
        <dbReference type="ARBA" id="ARBA00022448"/>
    </source>
</evidence>
<dbReference type="EMBL" id="JACJVR010000119">
    <property type="protein sequence ID" value="MBB6695253.1"/>
    <property type="molecule type" value="Genomic_DNA"/>
</dbReference>
<protein>
    <submittedName>
        <fullName evidence="6">ABC transporter ATP-binding protein</fullName>
    </submittedName>
</protein>
<dbReference type="PANTHER" id="PTHR43335:SF4">
    <property type="entry name" value="ABC TRANSPORTER, ATP-BINDING PROTEIN"/>
    <property type="match status" value="1"/>
</dbReference>
<reference evidence="6 7" key="1">
    <citation type="submission" date="2020-08" db="EMBL/GenBank/DDBJ databases">
        <title>Cohnella phylogeny.</title>
        <authorList>
            <person name="Dunlap C."/>
        </authorList>
    </citation>
    <scope>NUCLEOTIDE SEQUENCE [LARGE SCALE GENOMIC DNA]</scope>
    <source>
        <strain evidence="6 7">DSM 25239</strain>
    </source>
</reference>
<dbReference type="GO" id="GO:0005524">
    <property type="term" value="F:ATP binding"/>
    <property type="evidence" value="ECO:0007669"/>
    <property type="project" value="UniProtKB-KW"/>
</dbReference>
<dbReference type="InterPro" id="IPR027417">
    <property type="entry name" value="P-loop_NTPase"/>
</dbReference>
<dbReference type="SUPFAM" id="SSF52540">
    <property type="entry name" value="P-loop containing nucleoside triphosphate hydrolases"/>
    <property type="match status" value="1"/>
</dbReference>
<dbReference type="CDD" id="cd03268">
    <property type="entry name" value="ABC_BcrA_bacitracin_resist"/>
    <property type="match status" value="1"/>
</dbReference>
<evidence type="ECO:0000256" key="3">
    <source>
        <dbReference type="ARBA" id="ARBA00022741"/>
    </source>
</evidence>
<dbReference type="PROSITE" id="PS00211">
    <property type="entry name" value="ABC_TRANSPORTER_1"/>
    <property type="match status" value="1"/>
</dbReference>
<dbReference type="PROSITE" id="PS50893">
    <property type="entry name" value="ABC_TRANSPORTER_2"/>
    <property type="match status" value="1"/>
</dbReference>
<keyword evidence="7" id="KW-1185">Reference proteome</keyword>
<dbReference type="InterPro" id="IPR003593">
    <property type="entry name" value="AAA+_ATPase"/>
</dbReference>
<accession>A0A841UAJ2</accession>
<dbReference type="Proteomes" id="UP000553776">
    <property type="component" value="Unassembled WGS sequence"/>
</dbReference>
<dbReference type="RefSeq" id="WP_185139207.1">
    <property type="nucleotide sequence ID" value="NZ_JACJVR010000119.1"/>
</dbReference>
<comment type="similarity">
    <text evidence="1">Belongs to the ABC transporter superfamily.</text>
</comment>
<dbReference type="PANTHER" id="PTHR43335">
    <property type="entry name" value="ABC TRANSPORTER, ATP-BINDING PROTEIN"/>
    <property type="match status" value="1"/>
</dbReference>
<dbReference type="InterPro" id="IPR003439">
    <property type="entry name" value="ABC_transporter-like_ATP-bd"/>
</dbReference>
<keyword evidence="4 6" id="KW-0067">ATP-binding</keyword>